<sequence>MPLSLSYPCTPTLPTLVKIQIEDQGGNEIGTKTLTTDGTLTLYLRGYDGSNTFISYIPGTWTILGGIGTLSQSYGTSTIFNPTKVGIGTITVTDGSHTDTTEVITVLHGAAALLILSPQTATLTADGTQTYTGTAIDADGNQWDATPDITFTAQKGTFTNNIYAPKETGTWTITGTYLSLSATATVVVTTGEPATITLTLPQTTTTNATFTLTVSLTDAKGNPCNGTIALSNTTNSISPTTILLTNGTWTGQATITRLLNGGIDTITATYQTISKSATITVYITPGGTQTIGSNYGTITLIETGSITEDFYVTIKDAKG</sequence>
<evidence type="ECO:0008006" key="3">
    <source>
        <dbReference type="Google" id="ProtNLM"/>
    </source>
</evidence>
<evidence type="ECO:0000313" key="1">
    <source>
        <dbReference type="EMBL" id="OIP36382.1"/>
    </source>
</evidence>
<proteinExistence type="predicted"/>
<reference evidence="1 2" key="1">
    <citation type="journal article" date="2016" name="Environ. Microbiol.">
        <title>Genomic resolution of a cold subsurface aquifer community provides metabolic insights for novel microbes adapted to high CO concentrations.</title>
        <authorList>
            <person name="Probst A.J."/>
            <person name="Castelle C.J."/>
            <person name="Singh A."/>
            <person name="Brown C.T."/>
            <person name="Anantharaman K."/>
            <person name="Sharon I."/>
            <person name="Hug L.A."/>
            <person name="Burstein D."/>
            <person name="Emerson J.B."/>
            <person name="Thomas B.C."/>
            <person name="Banfield J.F."/>
        </authorList>
    </citation>
    <scope>NUCLEOTIDE SEQUENCE [LARGE SCALE GENOMIC DNA]</scope>
    <source>
        <strain evidence="1">CG2_30_40_21</strain>
    </source>
</reference>
<organism evidence="1 2">
    <name type="scientific">Candidatus Desantisbacteria bacterium CG2_30_40_21</name>
    <dbReference type="NCBI Taxonomy" id="1817895"/>
    <lineage>
        <taxon>Bacteria</taxon>
        <taxon>Candidatus Desantisiibacteriota</taxon>
    </lineage>
</organism>
<accession>A0A1J5DZA2</accession>
<dbReference type="STRING" id="1817895.AUJ95_09410"/>
<dbReference type="EMBL" id="MNYI01000242">
    <property type="protein sequence ID" value="OIP36382.1"/>
    <property type="molecule type" value="Genomic_DNA"/>
</dbReference>
<protein>
    <recommendedName>
        <fullName evidence="3">Bacterial Ig-like domain-containing protein</fullName>
    </recommendedName>
</protein>
<dbReference type="Proteomes" id="UP000183085">
    <property type="component" value="Unassembled WGS sequence"/>
</dbReference>
<comment type="caution">
    <text evidence="1">The sequence shown here is derived from an EMBL/GenBank/DDBJ whole genome shotgun (WGS) entry which is preliminary data.</text>
</comment>
<gene>
    <name evidence="1" type="ORF">AUJ95_09410</name>
</gene>
<name>A0A1J5DZA2_9BACT</name>
<evidence type="ECO:0000313" key="2">
    <source>
        <dbReference type="Proteomes" id="UP000183085"/>
    </source>
</evidence>
<dbReference type="AlphaFoldDB" id="A0A1J5DZA2"/>